<dbReference type="InterPro" id="IPR050952">
    <property type="entry name" value="TRIM-NHL_E3_ligases"/>
</dbReference>
<gene>
    <name evidence="3" type="ORF">EDC38_2039</name>
</gene>
<feature type="repeat" description="NHL" evidence="2">
    <location>
        <begin position="40"/>
        <end position="82"/>
    </location>
</feature>
<dbReference type="SUPFAM" id="SSF63829">
    <property type="entry name" value="Calcium-dependent phosphotriesterase"/>
    <property type="match status" value="2"/>
</dbReference>
<feature type="repeat" description="NHL" evidence="2">
    <location>
        <begin position="174"/>
        <end position="213"/>
    </location>
</feature>
<dbReference type="EMBL" id="RJUK01000001">
    <property type="protein sequence ID" value="ROQ21415.1"/>
    <property type="molecule type" value="Genomic_DNA"/>
</dbReference>
<feature type="repeat" description="NHL" evidence="2">
    <location>
        <begin position="130"/>
        <end position="166"/>
    </location>
</feature>
<evidence type="ECO:0000256" key="2">
    <source>
        <dbReference type="PROSITE-ProRule" id="PRU00504"/>
    </source>
</evidence>
<dbReference type="OrthoDB" id="5798956at2"/>
<accession>A0A3N1NZ07</accession>
<protein>
    <submittedName>
        <fullName evidence="3">NHL repeat-containing protein</fullName>
    </submittedName>
</protein>
<evidence type="ECO:0000313" key="3">
    <source>
        <dbReference type="EMBL" id="ROQ21415.1"/>
    </source>
</evidence>
<sequence length="312" mass="33748">MIRLGRWLGYGLLAILVLLALFLGAGGAINWNQEPPYELVQSWGKKGEGPAEFDSPTGIAVTAEEVFIADARNSRIQVLDKKGKFLRDFGAENLGRPMNITIANDKLYVPDYLNDVVHVFTLAGEHERAIEAEDGLDSPGGVAVRADGTLLIADSYGQRIVHITPDGEVLESWGGAGRGPGEFSYPADVALAPDGGFYVADGYNDRVQQFGPDGTFIRKWGGPFGMNIFGPFRGWFTTATSIDVAPDGTVFVADFYNDRIQKFTAEGDFLTAFGTASEGPGHSEMAVAIDAEGRVWTTHFAGHQVEVWRPAD</sequence>
<dbReference type="InterPro" id="IPR011042">
    <property type="entry name" value="6-blade_b-propeller_TolB-like"/>
</dbReference>
<dbReference type="Gene3D" id="2.120.10.30">
    <property type="entry name" value="TolB, C-terminal domain"/>
    <property type="match status" value="3"/>
</dbReference>
<dbReference type="PANTHER" id="PTHR24104:SF25">
    <property type="entry name" value="PROTEIN LIN-41"/>
    <property type="match status" value="1"/>
</dbReference>
<dbReference type="GO" id="GO:0008270">
    <property type="term" value="F:zinc ion binding"/>
    <property type="evidence" value="ECO:0007669"/>
    <property type="project" value="UniProtKB-KW"/>
</dbReference>
<reference evidence="3 4" key="1">
    <citation type="submission" date="2018-11" db="EMBL/GenBank/DDBJ databases">
        <title>Genomic Encyclopedia of Type Strains, Phase IV (KMG-IV): sequencing the most valuable type-strain genomes for metagenomic binning, comparative biology and taxonomic classification.</title>
        <authorList>
            <person name="Goeker M."/>
        </authorList>
    </citation>
    <scope>NUCLEOTIDE SEQUENCE [LARGE SCALE GENOMIC DNA]</scope>
    <source>
        <strain evidence="3 4">DSM 16974</strain>
    </source>
</reference>
<dbReference type="RefSeq" id="WP_123638420.1">
    <property type="nucleotide sequence ID" value="NZ_RJUK01000001.1"/>
</dbReference>
<feature type="repeat" description="NHL" evidence="2">
    <location>
        <begin position="229"/>
        <end position="266"/>
    </location>
</feature>
<organism evidence="3 4">
    <name type="scientific">Marinimicrobium koreense</name>
    <dbReference type="NCBI Taxonomy" id="306545"/>
    <lineage>
        <taxon>Bacteria</taxon>
        <taxon>Pseudomonadati</taxon>
        <taxon>Pseudomonadota</taxon>
        <taxon>Gammaproteobacteria</taxon>
        <taxon>Cellvibrionales</taxon>
        <taxon>Cellvibrionaceae</taxon>
        <taxon>Marinimicrobium</taxon>
    </lineage>
</organism>
<dbReference type="Proteomes" id="UP000273643">
    <property type="component" value="Unassembled WGS sequence"/>
</dbReference>
<keyword evidence="1" id="KW-0677">Repeat</keyword>
<keyword evidence="4" id="KW-1185">Reference proteome</keyword>
<dbReference type="AlphaFoldDB" id="A0A3N1NZ07"/>
<dbReference type="PANTHER" id="PTHR24104">
    <property type="entry name" value="E3 UBIQUITIN-PROTEIN LIGASE NHLRC1-RELATED"/>
    <property type="match status" value="1"/>
</dbReference>
<evidence type="ECO:0000256" key="1">
    <source>
        <dbReference type="ARBA" id="ARBA00022737"/>
    </source>
</evidence>
<dbReference type="PROSITE" id="PS51125">
    <property type="entry name" value="NHL"/>
    <property type="match status" value="4"/>
</dbReference>
<dbReference type="CDD" id="cd14956">
    <property type="entry name" value="NHL_like_3"/>
    <property type="match status" value="1"/>
</dbReference>
<dbReference type="Pfam" id="PF01436">
    <property type="entry name" value="NHL"/>
    <property type="match status" value="2"/>
</dbReference>
<comment type="caution">
    <text evidence="3">The sequence shown here is derived from an EMBL/GenBank/DDBJ whole genome shotgun (WGS) entry which is preliminary data.</text>
</comment>
<dbReference type="InterPro" id="IPR001258">
    <property type="entry name" value="NHL_repeat"/>
</dbReference>
<proteinExistence type="predicted"/>
<name>A0A3N1NZ07_9GAMM</name>
<evidence type="ECO:0000313" key="4">
    <source>
        <dbReference type="Proteomes" id="UP000273643"/>
    </source>
</evidence>